<keyword evidence="1" id="KW-0812">Transmembrane</keyword>
<organism evidence="3 4">
    <name type="scientific">Dyadobacter luteus</name>
    <dbReference type="NCBI Taxonomy" id="2259619"/>
    <lineage>
        <taxon>Bacteria</taxon>
        <taxon>Pseudomonadati</taxon>
        <taxon>Bacteroidota</taxon>
        <taxon>Cytophagia</taxon>
        <taxon>Cytophagales</taxon>
        <taxon>Spirosomataceae</taxon>
        <taxon>Dyadobacter</taxon>
    </lineage>
</organism>
<feature type="transmembrane region" description="Helical" evidence="1">
    <location>
        <begin position="27"/>
        <end position="51"/>
    </location>
</feature>
<dbReference type="InterPro" id="IPR050623">
    <property type="entry name" value="Glucan_succinyl_AcylTrfase"/>
</dbReference>
<proteinExistence type="predicted"/>
<feature type="domain" description="Acyltransferase 3" evidence="2">
    <location>
        <begin position="20"/>
        <end position="371"/>
    </location>
</feature>
<dbReference type="InterPro" id="IPR002656">
    <property type="entry name" value="Acyl_transf_3_dom"/>
</dbReference>
<keyword evidence="4" id="KW-1185">Reference proteome</keyword>
<dbReference type="Pfam" id="PF01757">
    <property type="entry name" value="Acyl_transf_3"/>
    <property type="match status" value="1"/>
</dbReference>
<feature type="transmembrane region" description="Helical" evidence="1">
    <location>
        <begin position="329"/>
        <end position="346"/>
    </location>
</feature>
<gene>
    <name evidence="3" type="ORF">DSL64_03675</name>
</gene>
<dbReference type="GO" id="GO:0016747">
    <property type="term" value="F:acyltransferase activity, transferring groups other than amino-acyl groups"/>
    <property type="evidence" value="ECO:0007669"/>
    <property type="project" value="InterPro"/>
</dbReference>
<reference evidence="3 4" key="1">
    <citation type="submission" date="2018-07" db="EMBL/GenBank/DDBJ databases">
        <title>Dyadobacter roseus sp. nov., isolated from rose rhizosphere soil.</title>
        <authorList>
            <person name="Chen L."/>
        </authorList>
    </citation>
    <scope>NUCLEOTIDE SEQUENCE [LARGE SCALE GENOMIC DNA]</scope>
    <source>
        <strain evidence="3 4">RS19</strain>
    </source>
</reference>
<keyword evidence="1" id="KW-1133">Transmembrane helix</keyword>
<evidence type="ECO:0000259" key="2">
    <source>
        <dbReference type="Pfam" id="PF01757"/>
    </source>
</evidence>
<dbReference type="PANTHER" id="PTHR36927">
    <property type="entry name" value="BLR4337 PROTEIN"/>
    <property type="match status" value="1"/>
</dbReference>
<feature type="transmembrane region" description="Helical" evidence="1">
    <location>
        <begin position="110"/>
        <end position="129"/>
    </location>
</feature>
<name>A0A3D8YFY1_9BACT</name>
<dbReference type="Proteomes" id="UP000256373">
    <property type="component" value="Unassembled WGS sequence"/>
</dbReference>
<feature type="transmembrane region" description="Helical" evidence="1">
    <location>
        <begin position="149"/>
        <end position="168"/>
    </location>
</feature>
<comment type="caution">
    <text evidence="3">The sequence shown here is derived from an EMBL/GenBank/DDBJ whole genome shotgun (WGS) entry which is preliminary data.</text>
</comment>
<keyword evidence="1" id="KW-0472">Membrane</keyword>
<dbReference type="RefSeq" id="WP_115829302.1">
    <property type="nucleotide sequence ID" value="NZ_QNUL01000002.1"/>
</dbReference>
<evidence type="ECO:0000313" key="4">
    <source>
        <dbReference type="Proteomes" id="UP000256373"/>
    </source>
</evidence>
<feature type="transmembrane region" description="Helical" evidence="1">
    <location>
        <begin position="188"/>
        <end position="209"/>
    </location>
</feature>
<feature type="transmembrane region" description="Helical" evidence="1">
    <location>
        <begin position="221"/>
        <end position="239"/>
    </location>
</feature>
<sequence length="385" mass="43761">MHPSFSQSASAGQYPNSKVLYIDHLKVLLTALVIVHHALVTYGAPGGWYYFEKTQSAGATIPMTMAVSVNQSFFMGFFFFLSALFIPGSLKRKGSAVFIKDRFFRLGIPVIYYSLIQATIMNFLVYRYGQNHDISFTQFLSGYDGWIDVGVLWFVLALLLFTLFYLVWTRIAKPDFKDLPLPSLQQILVFAAVLGLITFLTRTVFAVGWVLQPLGFQPGHFPQYIAMFVFGLIAAENQWIRQIDRQHYRKLTIFIFCMVFIGFPLIFSLKIVFGQPLEWFVGGWHMAALLYAFWEQIIGISIMAALLAIGKNKLNVHSRFMDKMSRCAFAVYIIHPFVLVVLSLLLKDWAIDPAVKFLIVAPLGIITSFLLGYLVVKIPRVNQVV</sequence>
<dbReference type="PANTHER" id="PTHR36927:SF4">
    <property type="entry name" value="BLR5718 PROTEIN"/>
    <property type="match status" value="1"/>
</dbReference>
<dbReference type="EMBL" id="QNUL01000002">
    <property type="protein sequence ID" value="REA63553.1"/>
    <property type="molecule type" value="Genomic_DNA"/>
</dbReference>
<accession>A0A3D8YFY1</accession>
<dbReference type="OrthoDB" id="5446016at2"/>
<feature type="transmembrane region" description="Helical" evidence="1">
    <location>
        <begin position="358"/>
        <end position="376"/>
    </location>
</feature>
<evidence type="ECO:0000256" key="1">
    <source>
        <dbReference type="SAM" id="Phobius"/>
    </source>
</evidence>
<feature type="transmembrane region" description="Helical" evidence="1">
    <location>
        <begin position="251"/>
        <end position="273"/>
    </location>
</feature>
<evidence type="ECO:0000313" key="3">
    <source>
        <dbReference type="EMBL" id="REA63553.1"/>
    </source>
</evidence>
<protein>
    <recommendedName>
        <fullName evidence="2">Acyltransferase 3 domain-containing protein</fullName>
    </recommendedName>
</protein>
<feature type="transmembrane region" description="Helical" evidence="1">
    <location>
        <begin position="71"/>
        <end position="90"/>
    </location>
</feature>
<feature type="transmembrane region" description="Helical" evidence="1">
    <location>
        <begin position="285"/>
        <end position="309"/>
    </location>
</feature>
<dbReference type="AlphaFoldDB" id="A0A3D8YFY1"/>